<feature type="region of interest" description="Disordered" evidence="1">
    <location>
        <begin position="1"/>
        <end position="39"/>
    </location>
</feature>
<evidence type="ECO:0000313" key="2">
    <source>
        <dbReference type="EMBL" id="KIJ41522.1"/>
    </source>
</evidence>
<organism evidence="2 3">
    <name type="scientific">Sphaerobolus stellatus (strain SS14)</name>
    <dbReference type="NCBI Taxonomy" id="990650"/>
    <lineage>
        <taxon>Eukaryota</taxon>
        <taxon>Fungi</taxon>
        <taxon>Dikarya</taxon>
        <taxon>Basidiomycota</taxon>
        <taxon>Agaricomycotina</taxon>
        <taxon>Agaricomycetes</taxon>
        <taxon>Phallomycetidae</taxon>
        <taxon>Geastrales</taxon>
        <taxon>Sphaerobolaceae</taxon>
        <taxon>Sphaerobolus</taxon>
    </lineage>
</organism>
<proteinExistence type="predicted"/>
<evidence type="ECO:0000313" key="3">
    <source>
        <dbReference type="Proteomes" id="UP000054279"/>
    </source>
</evidence>
<dbReference type="Proteomes" id="UP000054279">
    <property type="component" value="Unassembled WGS sequence"/>
</dbReference>
<feature type="compositionally biased region" description="Polar residues" evidence="1">
    <location>
        <begin position="19"/>
        <end position="29"/>
    </location>
</feature>
<keyword evidence="3" id="KW-1185">Reference proteome</keyword>
<name>A0A0C9VIZ7_SPHS4</name>
<dbReference type="AlphaFoldDB" id="A0A0C9VIZ7"/>
<dbReference type="EMBL" id="KN837136">
    <property type="protein sequence ID" value="KIJ41522.1"/>
    <property type="molecule type" value="Genomic_DNA"/>
</dbReference>
<reference evidence="2 3" key="1">
    <citation type="submission" date="2014-06" db="EMBL/GenBank/DDBJ databases">
        <title>Evolutionary Origins and Diversification of the Mycorrhizal Mutualists.</title>
        <authorList>
            <consortium name="DOE Joint Genome Institute"/>
            <consortium name="Mycorrhizal Genomics Consortium"/>
            <person name="Kohler A."/>
            <person name="Kuo A."/>
            <person name="Nagy L.G."/>
            <person name="Floudas D."/>
            <person name="Copeland A."/>
            <person name="Barry K.W."/>
            <person name="Cichocki N."/>
            <person name="Veneault-Fourrey C."/>
            <person name="LaButti K."/>
            <person name="Lindquist E.A."/>
            <person name="Lipzen A."/>
            <person name="Lundell T."/>
            <person name="Morin E."/>
            <person name="Murat C."/>
            <person name="Riley R."/>
            <person name="Ohm R."/>
            <person name="Sun H."/>
            <person name="Tunlid A."/>
            <person name="Henrissat B."/>
            <person name="Grigoriev I.V."/>
            <person name="Hibbett D.S."/>
            <person name="Martin F."/>
        </authorList>
    </citation>
    <scope>NUCLEOTIDE SEQUENCE [LARGE SCALE GENOMIC DNA]</scope>
    <source>
        <strain evidence="2 3">SS14</strain>
    </source>
</reference>
<dbReference type="HOGENOM" id="CLU_2122654_0_0_1"/>
<sequence length="114" mass="12449">MSSAHDSRMPRRAQAGGDASTSTNALPSPTSTPPLNQPRPFAMLIVRKTLMKKKQRLAPLDGDTWTFDAMTIAKNMASVSKLAPVAGPYIEVGANLFYNVLELLKVHPLHIRSH</sequence>
<gene>
    <name evidence="2" type="ORF">M422DRAFT_255430</name>
</gene>
<protein>
    <submittedName>
        <fullName evidence="2">Uncharacterized protein</fullName>
    </submittedName>
</protein>
<evidence type="ECO:0000256" key="1">
    <source>
        <dbReference type="SAM" id="MobiDB-lite"/>
    </source>
</evidence>
<accession>A0A0C9VIZ7</accession>